<dbReference type="AlphaFoldDB" id="A0A383UR83"/>
<organism evidence="1 2">
    <name type="scientific">Blumeria hordei</name>
    <name type="common">Barley powdery mildew</name>
    <name type="synonym">Blumeria graminis f. sp. hordei</name>
    <dbReference type="NCBI Taxonomy" id="2867405"/>
    <lineage>
        <taxon>Eukaryota</taxon>
        <taxon>Fungi</taxon>
        <taxon>Dikarya</taxon>
        <taxon>Ascomycota</taxon>
        <taxon>Pezizomycotina</taxon>
        <taxon>Leotiomycetes</taxon>
        <taxon>Erysiphales</taxon>
        <taxon>Erysiphaceae</taxon>
        <taxon>Blumeria</taxon>
    </lineage>
</organism>
<sequence length="81" mass="9445">MPEQIIWLTLASNFVKPRRVPVLQFVTLNSKQSWGTCNKIKTIKCYQEFINMNFTVLFQIKLIYDSKVDSVFVASLFLLTP</sequence>
<protein>
    <submittedName>
        <fullName evidence="1">Uncharacterized protein</fullName>
    </submittedName>
</protein>
<dbReference type="EMBL" id="UNSH01000042">
    <property type="protein sequence ID" value="SZF02397.1"/>
    <property type="molecule type" value="Genomic_DNA"/>
</dbReference>
<reference evidence="1 2" key="1">
    <citation type="submission" date="2017-11" db="EMBL/GenBank/DDBJ databases">
        <authorList>
            <person name="Kracher B."/>
        </authorList>
    </citation>
    <scope>NUCLEOTIDE SEQUENCE [LARGE SCALE GENOMIC DNA]</scope>
    <source>
        <strain evidence="1 2">RACE1</strain>
    </source>
</reference>
<evidence type="ECO:0000313" key="1">
    <source>
        <dbReference type="EMBL" id="SZF02397.1"/>
    </source>
</evidence>
<dbReference type="VEuPathDB" id="FungiDB:BLGHR1_13177"/>
<accession>A0A383UR83</accession>
<evidence type="ECO:0000313" key="2">
    <source>
        <dbReference type="Proteomes" id="UP000275772"/>
    </source>
</evidence>
<name>A0A383UR83_BLUHO</name>
<gene>
    <name evidence="1" type="ORF">BLGHR1_13177</name>
</gene>
<proteinExistence type="predicted"/>
<dbReference type="Proteomes" id="UP000275772">
    <property type="component" value="Unassembled WGS sequence"/>
</dbReference>